<proteinExistence type="predicted"/>
<accession>A0AAV2SJQ0</accession>
<dbReference type="EMBL" id="CAXKWB010073345">
    <property type="protein sequence ID" value="CAL4197090.1"/>
    <property type="molecule type" value="Genomic_DNA"/>
</dbReference>
<keyword evidence="3" id="KW-1185">Reference proteome</keyword>
<evidence type="ECO:0000256" key="1">
    <source>
        <dbReference type="SAM" id="MobiDB-lite"/>
    </source>
</evidence>
<organism evidence="2 3">
    <name type="scientific">Meganyctiphanes norvegica</name>
    <name type="common">Northern krill</name>
    <name type="synonym">Thysanopoda norvegica</name>
    <dbReference type="NCBI Taxonomy" id="48144"/>
    <lineage>
        <taxon>Eukaryota</taxon>
        <taxon>Metazoa</taxon>
        <taxon>Ecdysozoa</taxon>
        <taxon>Arthropoda</taxon>
        <taxon>Crustacea</taxon>
        <taxon>Multicrustacea</taxon>
        <taxon>Malacostraca</taxon>
        <taxon>Eumalacostraca</taxon>
        <taxon>Eucarida</taxon>
        <taxon>Euphausiacea</taxon>
        <taxon>Euphausiidae</taxon>
        <taxon>Meganyctiphanes</taxon>
    </lineage>
</organism>
<dbReference type="Proteomes" id="UP001497623">
    <property type="component" value="Unassembled WGS sequence"/>
</dbReference>
<gene>
    <name evidence="2" type="ORF">MNOR_LOCUS37230</name>
</gene>
<comment type="caution">
    <text evidence="2">The sequence shown here is derived from an EMBL/GenBank/DDBJ whole genome shotgun (WGS) entry which is preliminary data.</text>
</comment>
<dbReference type="AlphaFoldDB" id="A0AAV2SJQ0"/>
<feature type="compositionally biased region" description="Polar residues" evidence="1">
    <location>
        <begin position="165"/>
        <end position="179"/>
    </location>
</feature>
<feature type="region of interest" description="Disordered" evidence="1">
    <location>
        <begin position="159"/>
        <end position="179"/>
    </location>
</feature>
<protein>
    <submittedName>
        <fullName evidence="2">Uncharacterized protein</fullName>
    </submittedName>
</protein>
<evidence type="ECO:0000313" key="2">
    <source>
        <dbReference type="EMBL" id="CAL4197090.1"/>
    </source>
</evidence>
<reference evidence="2 3" key="1">
    <citation type="submission" date="2024-05" db="EMBL/GenBank/DDBJ databases">
        <authorList>
            <person name="Wallberg A."/>
        </authorList>
    </citation>
    <scope>NUCLEOTIDE SEQUENCE [LARGE SCALE GENOMIC DNA]</scope>
</reference>
<name>A0AAV2SJQ0_MEGNR</name>
<evidence type="ECO:0000313" key="3">
    <source>
        <dbReference type="Proteomes" id="UP001497623"/>
    </source>
</evidence>
<feature type="non-terminal residue" evidence="2">
    <location>
        <position position="197"/>
    </location>
</feature>
<sequence length="197" mass="21983">MSIVSSSLGQNLMKTNLLWGYHFGPRFKMTGKRKMRLHMARIFIMENEAKHRKAQRKNVGECEVVSSGGATPQKHEPHIESISSYALEEPIQAGLFSAIDGCIEAGAAAPSIAVEKQVRTKEEDLSNCLKIEEFDIDEEIKMVNENQYQSIEDMQVPSDIHTEDPLTSNSLNSQKSTETAKNVVLSTSTVLSSRIER</sequence>